<dbReference type="InterPro" id="IPR046451">
    <property type="entry name" value="HgmA_C"/>
</dbReference>
<evidence type="ECO:0000256" key="3">
    <source>
        <dbReference type="ARBA" id="ARBA00007757"/>
    </source>
</evidence>
<evidence type="ECO:0000256" key="4">
    <source>
        <dbReference type="ARBA" id="ARBA00013127"/>
    </source>
</evidence>
<evidence type="ECO:0000256" key="2">
    <source>
        <dbReference type="ARBA" id="ARBA00004704"/>
    </source>
</evidence>
<dbReference type="PANTHER" id="PTHR11056">
    <property type="entry name" value="HOMOGENTISATE 1,2-DIOXYGENASE"/>
    <property type="match status" value="1"/>
</dbReference>
<comment type="caution">
    <text evidence="7">The sequence shown here is derived from an EMBL/GenBank/DDBJ whole genome shotgun (WGS) entry which is preliminary data.</text>
</comment>
<evidence type="ECO:0000313" key="8">
    <source>
        <dbReference type="Proteomes" id="UP001363622"/>
    </source>
</evidence>
<dbReference type="EMBL" id="JBBPHU010000003">
    <property type="protein sequence ID" value="KAK7519923.1"/>
    <property type="molecule type" value="Genomic_DNA"/>
</dbReference>
<evidence type="ECO:0000259" key="5">
    <source>
        <dbReference type="Pfam" id="PF04209"/>
    </source>
</evidence>
<dbReference type="InterPro" id="IPR046452">
    <property type="entry name" value="HgmA_N"/>
</dbReference>
<dbReference type="SUPFAM" id="SSF51182">
    <property type="entry name" value="RmlC-like cupins"/>
    <property type="match status" value="1"/>
</dbReference>
<feature type="domain" description="Homogentisate 1,2-dioxygenase C-terminal" evidence="5">
    <location>
        <begin position="314"/>
        <end position="466"/>
    </location>
</feature>
<dbReference type="Proteomes" id="UP001363622">
    <property type="component" value="Unassembled WGS sequence"/>
</dbReference>
<dbReference type="NCBIfam" id="TIGR01015">
    <property type="entry name" value="hmgA"/>
    <property type="match status" value="1"/>
</dbReference>
<accession>A0ABR1KQV7</accession>
<dbReference type="Pfam" id="PF04209">
    <property type="entry name" value="HgmA_C"/>
    <property type="match status" value="1"/>
</dbReference>
<comment type="similarity">
    <text evidence="3">Belongs to the homogentisate dioxygenase family.</text>
</comment>
<dbReference type="InterPro" id="IPR005708">
    <property type="entry name" value="Homogentis_dOase"/>
</dbReference>
<feature type="domain" description="Homogentisate 1,2-dioxygenase N-terminal" evidence="6">
    <location>
        <begin position="38"/>
        <end position="312"/>
    </location>
</feature>
<organism evidence="7 8">
    <name type="scientific">Phyllosticta citriasiana</name>
    <dbReference type="NCBI Taxonomy" id="595635"/>
    <lineage>
        <taxon>Eukaryota</taxon>
        <taxon>Fungi</taxon>
        <taxon>Dikarya</taxon>
        <taxon>Ascomycota</taxon>
        <taxon>Pezizomycotina</taxon>
        <taxon>Dothideomycetes</taxon>
        <taxon>Dothideomycetes incertae sedis</taxon>
        <taxon>Botryosphaeriales</taxon>
        <taxon>Phyllostictaceae</taxon>
        <taxon>Phyllosticta</taxon>
    </lineage>
</organism>
<dbReference type="EC" id="1.13.11.5" evidence="4"/>
<dbReference type="CDD" id="cd07000">
    <property type="entry name" value="cupin_HGO_N"/>
    <property type="match status" value="1"/>
</dbReference>
<comment type="cofactor">
    <cofactor evidence="1">
        <name>Fe cation</name>
        <dbReference type="ChEBI" id="CHEBI:24875"/>
    </cofactor>
</comment>
<dbReference type="InterPro" id="IPR011051">
    <property type="entry name" value="RmlC_Cupin_sf"/>
</dbReference>
<evidence type="ECO:0000256" key="1">
    <source>
        <dbReference type="ARBA" id="ARBA00001962"/>
    </source>
</evidence>
<sequence length="505" mass="56152">MPAQLSDPKEYQDIFHWAETQKNGTIQSFATRKNDPYEYQSGFGNSFESEAVPGTIPRGQNNPRAVRFGLYAEQMTGTAFAATRHLNKRSYLYRARPAVAHQGFTDLPDNPDTEANFLTINPRVHISPTQLAWLPIDVPSEETDFVRGLRTIAGSGDPTLREGLATHVYVANKSMDNSAFVNSDGEMLIIPQQGALDIETEFGPLYVQPGEICVIQRGQRMRISVDRPSRGYILEIWGSHWDLPELGPLGANGLANARDFLHPKAAYRSTGDATPWSITYKMGGKFFASRQNHCPFDVVAWHGNYVPYKYDLTKFVNVGSISVDHIDPSIFCVLTARSRDPAAPLADLLIFSPRWDVASHTYRPPYYHRNVASELMGLIYGVYGGRSDAFQPGSISFECGMVPHGVAYEEFRAASADEQPQIQISKGSIAFMFESSRPFTITDYAWKSDKKHEHEPAMWDNLVDNFSKYKDEVDEILAQGVKKLKIQDGAAAAHNGAAGNDVGAK</sequence>
<keyword evidence="8" id="KW-1185">Reference proteome</keyword>
<dbReference type="Gene3D" id="2.60.120.10">
    <property type="entry name" value="Jelly Rolls"/>
    <property type="match status" value="1"/>
</dbReference>
<gene>
    <name evidence="7" type="ORF">IWZ03DRAFT_125059</name>
</gene>
<dbReference type="Pfam" id="PF20510">
    <property type="entry name" value="HgmA_N"/>
    <property type="match status" value="1"/>
</dbReference>
<name>A0ABR1KQV7_9PEZI</name>
<reference evidence="7 8" key="1">
    <citation type="submission" date="2024-04" db="EMBL/GenBank/DDBJ databases">
        <title>Phyllosticta paracitricarpa is synonymous to the EU quarantine fungus P. citricarpa based on phylogenomic analyses.</title>
        <authorList>
            <consortium name="Lawrence Berkeley National Laboratory"/>
            <person name="Van Ingen-Buijs V.A."/>
            <person name="Van Westerhoven A.C."/>
            <person name="Haridas S."/>
            <person name="Skiadas P."/>
            <person name="Martin F."/>
            <person name="Groenewald J.Z."/>
            <person name="Crous P.W."/>
            <person name="Seidl M.F."/>
        </authorList>
    </citation>
    <scope>NUCLEOTIDE SEQUENCE [LARGE SCALE GENOMIC DNA]</scope>
    <source>
        <strain evidence="7 8">CBS 123371</strain>
    </source>
</reference>
<evidence type="ECO:0000313" key="7">
    <source>
        <dbReference type="EMBL" id="KAK7519923.1"/>
    </source>
</evidence>
<dbReference type="PANTHER" id="PTHR11056:SF4">
    <property type="entry name" value="HOMOGENTISATE 1,2-DIOXYGENASE"/>
    <property type="match status" value="1"/>
</dbReference>
<comment type="pathway">
    <text evidence="2">Amino-acid degradation; L-phenylalanine degradation; acetoacetate and fumarate from L-phenylalanine: step 4/6.</text>
</comment>
<dbReference type="InterPro" id="IPR014710">
    <property type="entry name" value="RmlC-like_jellyroll"/>
</dbReference>
<proteinExistence type="inferred from homology"/>
<protein>
    <recommendedName>
        <fullName evidence="4">homogentisate 1,2-dioxygenase</fullName>
        <ecNumber evidence="4">1.13.11.5</ecNumber>
    </recommendedName>
</protein>
<evidence type="ECO:0000259" key="6">
    <source>
        <dbReference type="Pfam" id="PF20510"/>
    </source>
</evidence>